<keyword evidence="2" id="KW-1185">Reference proteome</keyword>
<reference evidence="1 2" key="1">
    <citation type="submission" date="2022-09" db="EMBL/GenBank/DDBJ databases">
        <authorList>
            <person name="Palmer J.M."/>
        </authorList>
    </citation>
    <scope>NUCLEOTIDE SEQUENCE [LARGE SCALE GENOMIC DNA]</scope>
    <source>
        <strain evidence="1 2">DSM 7382</strain>
    </source>
</reference>
<evidence type="ECO:0000313" key="2">
    <source>
        <dbReference type="Proteomes" id="UP001385951"/>
    </source>
</evidence>
<sequence>MVSTRSQSARAKLLFTILMEVPLRCPSFLSMVVYSKSWILPVTLTLGTSRLLVSSSASAMRTLSRQQSICIIEISKSLENGSSFSESLTGVKFEELDVYGIFAGSEGMANGILLGICSLTLGIETTGGVMTRLIRRLSP</sequence>
<evidence type="ECO:0000313" key="1">
    <source>
        <dbReference type="EMBL" id="KAK7689473.1"/>
    </source>
</evidence>
<accession>A0AAW0G7U9</accession>
<comment type="caution">
    <text evidence="1">The sequence shown here is derived from an EMBL/GenBank/DDBJ whole genome shotgun (WGS) entry which is preliminary data.</text>
</comment>
<name>A0AAW0G7U9_9APHY</name>
<dbReference type="AlphaFoldDB" id="A0AAW0G7U9"/>
<gene>
    <name evidence="1" type="ORF">QCA50_007265</name>
</gene>
<protein>
    <submittedName>
        <fullName evidence="1">Uncharacterized protein</fullName>
    </submittedName>
</protein>
<dbReference type="Proteomes" id="UP001385951">
    <property type="component" value="Unassembled WGS sequence"/>
</dbReference>
<proteinExistence type="predicted"/>
<organism evidence="1 2">
    <name type="scientific">Cerrena zonata</name>
    <dbReference type="NCBI Taxonomy" id="2478898"/>
    <lineage>
        <taxon>Eukaryota</taxon>
        <taxon>Fungi</taxon>
        <taxon>Dikarya</taxon>
        <taxon>Basidiomycota</taxon>
        <taxon>Agaricomycotina</taxon>
        <taxon>Agaricomycetes</taxon>
        <taxon>Polyporales</taxon>
        <taxon>Cerrenaceae</taxon>
        <taxon>Cerrena</taxon>
    </lineage>
</organism>
<dbReference type="EMBL" id="JASBNA010000008">
    <property type="protein sequence ID" value="KAK7689473.1"/>
    <property type="molecule type" value="Genomic_DNA"/>
</dbReference>